<dbReference type="GO" id="GO:0046872">
    <property type="term" value="F:metal ion binding"/>
    <property type="evidence" value="ECO:0007669"/>
    <property type="project" value="UniProtKB-KW"/>
</dbReference>
<dbReference type="GO" id="GO:0005524">
    <property type="term" value="F:ATP binding"/>
    <property type="evidence" value="ECO:0007669"/>
    <property type="project" value="UniProtKB-KW"/>
</dbReference>
<evidence type="ECO:0000256" key="5">
    <source>
        <dbReference type="ARBA" id="ARBA00022842"/>
    </source>
</evidence>
<evidence type="ECO:0000313" key="9">
    <source>
        <dbReference type="Proteomes" id="UP000009168"/>
    </source>
</evidence>
<dbReference type="GeneID" id="7828887"/>
<organism evidence="8 9">
    <name type="scientific">Tetrahymena thermophila (strain SB210)</name>
    <dbReference type="NCBI Taxonomy" id="312017"/>
    <lineage>
        <taxon>Eukaryota</taxon>
        <taxon>Sar</taxon>
        <taxon>Alveolata</taxon>
        <taxon>Ciliophora</taxon>
        <taxon>Intramacronucleata</taxon>
        <taxon>Oligohymenophorea</taxon>
        <taxon>Hymenostomatida</taxon>
        <taxon>Tetrahymenina</taxon>
        <taxon>Tetrahymenidae</taxon>
        <taxon>Tetrahymena</taxon>
    </lineage>
</organism>
<keyword evidence="1" id="KW-0436">Ligase</keyword>
<evidence type="ECO:0000256" key="1">
    <source>
        <dbReference type="ARBA" id="ARBA00022598"/>
    </source>
</evidence>
<accession>I7M117</accession>
<dbReference type="RefSeq" id="XP_001014093.1">
    <property type="nucleotide sequence ID" value="XM_001014093.1"/>
</dbReference>
<dbReference type="InParanoid" id="I7M117"/>
<feature type="domain" description="Glutathionylspermidine synthase pre-ATP-grasp-like" evidence="7">
    <location>
        <begin position="75"/>
        <end position="438"/>
    </location>
</feature>
<dbReference type="Gene3D" id="3.30.1490.330">
    <property type="match status" value="1"/>
</dbReference>
<evidence type="ECO:0000256" key="4">
    <source>
        <dbReference type="ARBA" id="ARBA00022840"/>
    </source>
</evidence>
<dbReference type="AlphaFoldDB" id="I7M117"/>
<sequence>MLLKYKIPIAAVGLVALDFIFPQIKKRFINSLQDTNVDVQRRANFQPLKDLECKFREIFFDFYNLQGTRWNGYFFGYSNDNYWIDGAGYQLSEKLFTNLIKTTHELHNMCLEATDIALNDDLLLKEVFDIPKDMFPIIRKSWENRQLDLLSRYDFILGKNGQLYFLEVNGDTPSCIIEAGQAQKLWAEQFQLLQFNNIDFEIKQGLQKIMEQNGKSKLFMLNNSNWEDKCTFNYLHSLIKPFLANISIDTKNISKIENVIENELKSDNFKSSIILKQYPFEWLASESTYNFFTNPQFYDNKSQIMIEPPWKIIMSNKAMSVLLYNMFPQNPHLAKASLEPIRYGGSGIPQVSKQKYGREGDSIILSKYYNDFELFQTDSYKKFSSKPIFQEFIDSDHHQQRYITLSCWVIQGKPCGIVIREDLNPIIGQGSSVVPYYIEKKQSENEQQIQIDLITDTTQSNIRQSLYGKEEFNSNTDLIRLQENIAEKTQYIDPLFQDNLIRQNIQSIKLQEKTMRHFAGYHDYQYQTQTHGTTMFQQSQQNKTTHRQSGGSTGKRFSSSS</sequence>
<evidence type="ECO:0000256" key="3">
    <source>
        <dbReference type="ARBA" id="ARBA00022741"/>
    </source>
</evidence>
<dbReference type="Pfam" id="PF03738">
    <property type="entry name" value="GSP_synth"/>
    <property type="match status" value="1"/>
</dbReference>
<keyword evidence="9" id="KW-1185">Reference proteome</keyword>
<keyword evidence="3" id="KW-0547">Nucleotide-binding</keyword>
<dbReference type="OMA" id="THHEPRF"/>
<dbReference type="SUPFAM" id="SSF56059">
    <property type="entry name" value="Glutathione synthetase ATP-binding domain-like"/>
    <property type="match status" value="1"/>
</dbReference>
<dbReference type="InterPro" id="IPR005494">
    <property type="entry name" value="GSPS_pre-ATP-grasp-like_dom"/>
</dbReference>
<keyword evidence="4" id="KW-0067">ATP-binding</keyword>
<dbReference type="InterPro" id="IPR016185">
    <property type="entry name" value="PreATP-grasp_dom_sf"/>
</dbReference>
<keyword evidence="5" id="KW-0460">Magnesium</keyword>
<feature type="region of interest" description="Disordered" evidence="6">
    <location>
        <begin position="535"/>
        <end position="561"/>
    </location>
</feature>
<dbReference type="Proteomes" id="UP000009168">
    <property type="component" value="Unassembled WGS sequence"/>
</dbReference>
<reference evidence="9" key="1">
    <citation type="journal article" date="2006" name="PLoS Biol.">
        <title>Macronuclear genome sequence of the ciliate Tetrahymena thermophila, a model eukaryote.</title>
        <authorList>
            <person name="Eisen J.A."/>
            <person name="Coyne R.S."/>
            <person name="Wu M."/>
            <person name="Wu D."/>
            <person name="Thiagarajan M."/>
            <person name="Wortman J.R."/>
            <person name="Badger J.H."/>
            <person name="Ren Q."/>
            <person name="Amedeo P."/>
            <person name="Jones K.M."/>
            <person name="Tallon L.J."/>
            <person name="Delcher A.L."/>
            <person name="Salzberg S.L."/>
            <person name="Silva J.C."/>
            <person name="Haas B.J."/>
            <person name="Majoros W.H."/>
            <person name="Farzad M."/>
            <person name="Carlton J.M."/>
            <person name="Smith R.K. Jr."/>
            <person name="Garg J."/>
            <person name="Pearlman R.E."/>
            <person name="Karrer K.M."/>
            <person name="Sun L."/>
            <person name="Manning G."/>
            <person name="Elde N.C."/>
            <person name="Turkewitz A.P."/>
            <person name="Asai D.J."/>
            <person name="Wilkes D.E."/>
            <person name="Wang Y."/>
            <person name="Cai H."/>
            <person name="Collins K."/>
            <person name="Stewart B.A."/>
            <person name="Lee S.R."/>
            <person name="Wilamowska K."/>
            <person name="Weinberg Z."/>
            <person name="Ruzzo W.L."/>
            <person name="Wloga D."/>
            <person name="Gaertig J."/>
            <person name="Frankel J."/>
            <person name="Tsao C.-C."/>
            <person name="Gorovsky M.A."/>
            <person name="Keeling P.J."/>
            <person name="Waller R.F."/>
            <person name="Patron N.J."/>
            <person name="Cherry J.M."/>
            <person name="Stover N.A."/>
            <person name="Krieger C.J."/>
            <person name="del Toro C."/>
            <person name="Ryder H.F."/>
            <person name="Williamson S.C."/>
            <person name="Barbeau R.A."/>
            <person name="Hamilton E.P."/>
            <person name="Orias E."/>
        </authorList>
    </citation>
    <scope>NUCLEOTIDE SEQUENCE [LARGE SCALE GENOMIC DNA]</scope>
    <source>
        <strain evidence="9">SB210</strain>
    </source>
</reference>
<dbReference type="GO" id="GO:0016874">
    <property type="term" value="F:ligase activity"/>
    <property type="evidence" value="ECO:0007669"/>
    <property type="project" value="UniProtKB-KW"/>
</dbReference>
<evidence type="ECO:0000313" key="8">
    <source>
        <dbReference type="EMBL" id="EAR93848.1"/>
    </source>
</evidence>
<dbReference type="EMBL" id="GG662719">
    <property type="protein sequence ID" value="EAR93848.1"/>
    <property type="molecule type" value="Genomic_DNA"/>
</dbReference>
<keyword evidence="2" id="KW-0479">Metal-binding</keyword>
<dbReference type="HOGENOM" id="CLU_486193_0_0_1"/>
<dbReference type="OrthoDB" id="64566at2759"/>
<dbReference type="STRING" id="312017.I7M117"/>
<proteinExistence type="predicted"/>
<gene>
    <name evidence="8" type="ORF">TTHERM_00402200</name>
</gene>
<evidence type="ECO:0000259" key="7">
    <source>
        <dbReference type="Pfam" id="PF03738"/>
    </source>
</evidence>
<evidence type="ECO:0000256" key="2">
    <source>
        <dbReference type="ARBA" id="ARBA00022723"/>
    </source>
</evidence>
<evidence type="ECO:0000256" key="6">
    <source>
        <dbReference type="SAM" id="MobiDB-lite"/>
    </source>
</evidence>
<protein>
    <submittedName>
        <fullName evidence="8">Glutathionylspermidine synthase</fullName>
    </submittedName>
</protein>
<name>I7M117_TETTS</name>
<dbReference type="SUPFAM" id="SSF52440">
    <property type="entry name" value="PreATP-grasp domain"/>
    <property type="match status" value="1"/>
</dbReference>
<dbReference type="KEGG" id="tet:TTHERM_00402200"/>